<evidence type="ECO:0000313" key="3">
    <source>
        <dbReference type="Proteomes" id="UP000253495"/>
    </source>
</evidence>
<dbReference type="RefSeq" id="WP_114451094.1">
    <property type="nucleotide sequence ID" value="NZ_QPJC01000001.1"/>
</dbReference>
<reference evidence="2 3" key="1">
    <citation type="submission" date="2018-07" db="EMBL/GenBank/DDBJ databases">
        <title>Genomic Encyclopedia of Type Strains, Phase III (KMG-III): the genomes of soil and plant-associated and newly described type strains.</title>
        <authorList>
            <person name="Whitman W."/>
        </authorList>
    </citation>
    <scope>NUCLEOTIDE SEQUENCE [LARGE SCALE GENOMIC DNA]</scope>
    <source>
        <strain evidence="2 3">CECT 8575</strain>
    </source>
</reference>
<feature type="compositionally biased region" description="Basic and acidic residues" evidence="1">
    <location>
        <begin position="88"/>
        <end position="103"/>
    </location>
</feature>
<feature type="region of interest" description="Disordered" evidence="1">
    <location>
        <begin position="80"/>
        <end position="103"/>
    </location>
</feature>
<dbReference type="EMBL" id="QPJC01000001">
    <property type="protein sequence ID" value="RCW46833.1"/>
    <property type="molecule type" value="Genomic_DNA"/>
</dbReference>
<evidence type="ECO:0000313" key="2">
    <source>
        <dbReference type="EMBL" id="RCW46833.1"/>
    </source>
</evidence>
<dbReference type="GO" id="GO:0003677">
    <property type="term" value="F:DNA binding"/>
    <property type="evidence" value="ECO:0007669"/>
    <property type="project" value="InterPro"/>
</dbReference>
<dbReference type="Proteomes" id="UP000253495">
    <property type="component" value="Unassembled WGS sequence"/>
</dbReference>
<evidence type="ECO:0000256" key="1">
    <source>
        <dbReference type="SAM" id="MobiDB-lite"/>
    </source>
</evidence>
<dbReference type="InterPro" id="IPR010982">
    <property type="entry name" value="Lambda_DNA-bd_dom_sf"/>
</dbReference>
<name>A0A368W2C0_9ACTN</name>
<keyword evidence="3" id="KW-1185">Reference proteome</keyword>
<dbReference type="AlphaFoldDB" id="A0A368W2C0"/>
<sequence length="533" mass="59061">MDVVDVWTGGRANALQRALRLTNEAFAERLGTAVRTVAKWKENTESEPGSELQQALDTVLYQAPDPVKARFSLLLGTSEGEAAPADAGEGHAERDTAEAERRLSADPSIGAALDWVEREAGWSSGAARKEVLARLAALAPHELRDRRARRGRVDQHQLAEALTSYYAGALAGWGTYTARIEDTQSAITSVFTSSDWLDLRCPLTPDHDQLDLERMAPEYGAALDEFTTDQAIQRIAETLEEETRLVNASLYRLLDVDVRPGKLGGSFGMTEFVQYALTMDLLEGEMVDAIAEGRSTRPGHLPLRDHYLPDAAAVLNTRGRLCAGGPLALCAIARPARGRRPADYVLLVQERGGHVLNASRRLAPIPKSFHEPLIDQREDTQLGATLQREMEEELFGRDDVDNTVSPQRSADPMHPSRLSEPMRWLTENSENGQWAMECTGLGLNLVSGNYEFASLIVIHDEEFWQRFGGQVEANWESSKLQQFSSMDRELLTELSADVAWSNEGLFAFLQGLRRLSELDSPRVNAPAIEWEIQ</sequence>
<comment type="caution">
    <text evidence="2">The sequence shown here is derived from an EMBL/GenBank/DDBJ whole genome shotgun (WGS) entry which is preliminary data.</text>
</comment>
<dbReference type="OrthoDB" id="4523834at2"/>
<organism evidence="2 3">
    <name type="scientific">Halopolyspora algeriensis</name>
    <dbReference type="NCBI Taxonomy" id="1500506"/>
    <lineage>
        <taxon>Bacteria</taxon>
        <taxon>Bacillati</taxon>
        <taxon>Actinomycetota</taxon>
        <taxon>Actinomycetes</taxon>
        <taxon>Actinomycetes incertae sedis</taxon>
        <taxon>Halopolyspora</taxon>
    </lineage>
</organism>
<dbReference type="Gene3D" id="1.10.260.40">
    <property type="entry name" value="lambda repressor-like DNA-binding domains"/>
    <property type="match status" value="1"/>
</dbReference>
<proteinExistence type="predicted"/>
<accession>A0A368W2C0</accession>
<gene>
    <name evidence="2" type="ORF">DFQ14_101172</name>
</gene>
<protein>
    <submittedName>
        <fullName evidence="2">Uncharacterized protein</fullName>
    </submittedName>
</protein>